<keyword evidence="2" id="KW-1185">Reference proteome</keyword>
<protein>
    <submittedName>
        <fullName evidence="1">Uncharacterized protein</fullName>
    </submittedName>
</protein>
<evidence type="ECO:0000313" key="1">
    <source>
        <dbReference type="EMBL" id="KAH3681227.1"/>
    </source>
</evidence>
<proteinExistence type="predicted"/>
<dbReference type="EMBL" id="JAEUBG010004534">
    <property type="protein sequence ID" value="KAH3681227.1"/>
    <property type="molecule type" value="Genomic_DNA"/>
</dbReference>
<reference evidence="1" key="1">
    <citation type="journal article" date="2021" name="Open Biol.">
        <title>Shared evolutionary footprints suggest mitochondrial oxidative damage underlies multiple complex I losses in fungi.</title>
        <authorList>
            <person name="Schikora-Tamarit M.A."/>
            <person name="Marcet-Houben M."/>
            <person name="Nosek J."/>
            <person name="Gabaldon T."/>
        </authorList>
    </citation>
    <scope>NUCLEOTIDE SEQUENCE</scope>
    <source>
        <strain evidence="1">CBS2887</strain>
    </source>
</reference>
<organism evidence="1 2">
    <name type="scientific">Wickerhamomyces pijperi</name>
    <name type="common">Yeast</name>
    <name type="synonym">Pichia pijperi</name>
    <dbReference type="NCBI Taxonomy" id="599730"/>
    <lineage>
        <taxon>Eukaryota</taxon>
        <taxon>Fungi</taxon>
        <taxon>Dikarya</taxon>
        <taxon>Ascomycota</taxon>
        <taxon>Saccharomycotina</taxon>
        <taxon>Saccharomycetes</taxon>
        <taxon>Phaffomycetales</taxon>
        <taxon>Wickerhamomycetaceae</taxon>
        <taxon>Wickerhamomyces</taxon>
    </lineage>
</organism>
<dbReference type="Proteomes" id="UP000774326">
    <property type="component" value="Unassembled WGS sequence"/>
</dbReference>
<reference evidence="1" key="2">
    <citation type="submission" date="2021-01" db="EMBL/GenBank/DDBJ databases">
        <authorList>
            <person name="Schikora-Tamarit M.A."/>
        </authorList>
    </citation>
    <scope>NUCLEOTIDE SEQUENCE</scope>
    <source>
        <strain evidence="1">CBS2887</strain>
    </source>
</reference>
<sequence>MERNRFNSNLNISALSMRFDSNQTIPHLLIVAGVAYFKESTSKIKRTPDGIFNLSPLGNVKVLLSSNTLFNDSTQTGSISPSKTTHVTLLLSAEPATLSWFNLRMIPVNNPSDEDTSVLNQVDLLAQQFDLTFTASQLNKFDLRRNSTKNILGQSVELIKTTPTTNRANTHKQSGHGLEIKRFVTVENQRHPTQILSQCLNGFRLTCPCRTKWRTTITLIQSCNERDETVVQ</sequence>
<evidence type="ECO:0000313" key="2">
    <source>
        <dbReference type="Proteomes" id="UP000774326"/>
    </source>
</evidence>
<gene>
    <name evidence="1" type="ORF">WICPIJ_007810</name>
</gene>
<dbReference type="AlphaFoldDB" id="A0A9P8PZ42"/>
<accession>A0A9P8PZ42</accession>
<name>A0A9P8PZ42_WICPI</name>
<comment type="caution">
    <text evidence="1">The sequence shown here is derived from an EMBL/GenBank/DDBJ whole genome shotgun (WGS) entry which is preliminary data.</text>
</comment>